<protein>
    <recommendedName>
        <fullName evidence="4">FeoB-associated Cys-rich membrane protein</fullName>
    </recommendedName>
</protein>
<organism evidence="2 3">
    <name type="scientific">Solidesulfovibrio carbinoliphilus subsp. oakridgensis</name>
    <dbReference type="NCBI Taxonomy" id="694327"/>
    <lineage>
        <taxon>Bacteria</taxon>
        <taxon>Pseudomonadati</taxon>
        <taxon>Thermodesulfobacteriota</taxon>
        <taxon>Desulfovibrionia</taxon>
        <taxon>Desulfovibrionales</taxon>
        <taxon>Desulfovibrionaceae</taxon>
        <taxon>Solidesulfovibrio</taxon>
    </lineage>
</organism>
<sequence length="55" mass="5521">MDTLIVFLIIAVAAGFLIRRFFFKKGNSCGCGCSGGGCSGGSKSGAGCSDAGRRL</sequence>
<dbReference type="RefSeq" id="WP_009181836.1">
    <property type="nucleotide sequence ID" value="NZ_CM001368.1"/>
</dbReference>
<evidence type="ECO:0000313" key="3">
    <source>
        <dbReference type="Proteomes" id="UP000004662"/>
    </source>
</evidence>
<evidence type="ECO:0008006" key="4">
    <source>
        <dbReference type="Google" id="ProtNLM"/>
    </source>
</evidence>
<dbReference type="Proteomes" id="UP000004662">
    <property type="component" value="Chromosome"/>
</dbReference>
<feature type="region of interest" description="Disordered" evidence="1">
    <location>
        <begin position="36"/>
        <end position="55"/>
    </location>
</feature>
<gene>
    <name evidence="2" type="ORF">DFW101_2458</name>
</gene>
<proteinExistence type="predicted"/>
<accession>G7Q6X9</accession>
<evidence type="ECO:0000313" key="2">
    <source>
        <dbReference type="EMBL" id="EHJ48462.1"/>
    </source>
</evidence>
<dbReference type="eggNOG" id="ENOG5031JXH">
    <property type="taxonomic scope" value="Bacteria"/>
</dbReference>
<dbReference type="Pfam" id="PF12669">
    <property type="entry name" value="FeoB_associated"/>
    <property type="match status" value="1"/>
</dbReference>
<dbReference type="AlphaFoldDB" id="G7Q6X9"/>
<name>G7Q6X9_9BACT</name>
<dbReference type="EMBL" id="CM001368">
    <property type="protein sequence ID" value="EHJ48462.1"/>
    <property type="molecule type" value="Genomic_DNA"/>
</dbReference>
<keyword evidence="3" id="KW-1185">Reference proteome</keyword>
<reference evidence="3" key="1">
    <citation type="journal article" date="2015" name="Genome Announc.">
        <title>High-Quality Draft Genome Sequence of Desulfovibrio carbinoliphilus FW-101-2B, an Organic Acid-Oxidizing Sulfate-Reducing Bacterium Isolated from Uranium(VI)-Contaminated Groundwater.</title>
        <authorList>
            <person name="Ramsay B.D."/>
            <person name="Hwang C."/>
            <person name="Woo H.L."/>
            <person name="Carroll S.L."/>
            <person name="Lucas S."/>
            <person name="Han J."/>
            <person name="Lapidus A.L."/>
            <person name="Cheng J.F."/>
            <person name="Goodwin L.A."/>
            <person name="Pitluck S."/>
            <person name="Peters L."/>
            <person name="Chertkov O."/>
            <person name="Held B."/>
            <person name="Detter J.C."/>
            <person name="Han C.S."/>
            <person name="Tapia R."/>
            <person name="Land M.L."/>
            <person name="Hauser L.J."/>
            <person name="Kyrpides N.C."/>
            <person name="Ivanova N.N."/>
            <person name="Mikhailova N."/>
            <person name="Pagani I."/>
            <person name="Woyke T."/>
            <person name="Arkin A.P."/>
            <person name="Dehal P."/>
            <person name="Chivian D."/>
            <person name="Criddle C.S."/>
            <person name="Wu W."/>
            <person name="Chakraborty R."/>
            <person name="Hazen T.C."/>
            <person name="Fields M.W."/>
        </authorList>
    </citation>
    <scope>NUCLEOTIDE SEQUENCE [LARGE SCALE GENOMIC DNA]</scope>
    <source>
        <strain evidence="3">FW-101-2B</strain>
    </source>
</reference>
<dbReference type="HOGENOM" id="CLU_207059_0_0_7"/>
<evidence type="ECO:0000256" key="1">
    <source>
        <dbReference type="SAM" id="MobiDB-lite"/>
    </source>
</evidence>